<dbReference type="PANTHER" id="PTHR48079">
    <property type="entry name" value="PROTEIN YEEZ"/>
    <property type="match status" value="1"/>
</dbReference>
<dbReference type="SUPFAM" id="SSF51735">
    <property type="entry name" value="NAD(P)-binding Rossmann-fold domains"/>
    <property type="match status" value="1"/>
</dbReference>
<dbReference type="GO" id="GO:0004029">
    <property type="term" value="F:aldehyde dehydrogenase (NAD+) activity"/>
    <property type="evidence" value="ECO:0007669"/>
    <property type="project" value="TreeGrafter"/>
</dbReference>
<sequence length="289" mass="31401">MKVFATGATGWVGRHLVPELLSHGHTITAIARSESSIASLEEQGVTVVRGSLADTDLLHSSAKASDAVVHLAYIHDFSEYADLTAVNAMCSALEGTDKPFVGTSVLGLPLPQDETASAIGGPRKESEELCLRYSTKGVKSMIVRLPSSVHGKGGDHAFIPYLIKLAKEKGYSAYPKETKTRWTGVHVKDAAVLFRLAIEDKNQSIRPGSILHGVAEPSISFIEIAKLIGNSLNLETKELETEQEINGYFGWMAMILAFDGNAISEITRRKTGWIPSEIGLMEDIRTNYF</sequence>
<evidence type="ECO:0000313" key="2">
    <source>
        <dbReference type="EMBL" id="WWC89576.1"/>
    </source>
</evidence>
<dbReference type="AlphaFoldDB" id="A0AAX4JVX3"/>
<organism evidence="2 3">
    <name type="scientific">Kwoniella dendrophila CBS 6074</name>
    <dbReference type="NCBI Taxonomy" id="1295534"/>
    <lineage>
        <taxon>Eukaryota</taxon>
        <taxon>Fungi</taxon>
        <taxon>Dikarya</taxon>
        <taxon>Basidiomycota</taxon>
        <taxon>Agaricomycotina</taxon>
        <taxon>Tremellomycetes</taxon>
        <taxon>Tremellales</taxon>
        <taxon>Cryptococcaceae</taxon>
        <taxon>Kwoniella</taxon>
    </lineage>
</organism>
<dbReference type="PANTHER" id="PTHR48079:SF9">
    <property type="entry name" value="PUTATIVE-RELATED"/>
    <property type="match status" value="1"/>
</dbReference>
<dbReference type="Gene3D" id="3.40.50.720">
    <property type="entry name" value="NAD(P)-binding Rossmann-like Domain"/>
    <property type="match status" value="1"/>
</dbReference>
<dbReference type="GO" id="GO:0005737">
    <property type="term" value="C:cytoplasm"/>
    <property type="evidence" value="ECO:0007669"/>
    <property type="project" value="TreeGrafter"/>
</dbReference>
<dbReference type="CDD" id="cd05262">
    <property type="entry name" value="SDR_a7"/>
    <property type="match status" value="1"/>
</dbReference>
<dbReference type="InterPro" id="IPR036291">
    <property type="entry name" value="NAD(P)-bd_dom_sf"/>
</dbReference>
<dbReference type="Pfam" id="PF13460">
    <property type="entry name" value="NAD_binding_10"/>
    <property type="match status" value="1"/>
</dbReference>
<accession>A0AAX4JVX3</accession>
<name>A0AAX4JVX3_9TREE</name>
<dbReference type="GeneID" id="91095170"/>
<protein>
    <recommendedName>
        <fullName evidence="1">NAD(P)-binding domain-containing protein</fullName>
    </recommendedName>
</protein>
<keyword evidence="3" id="KW-1185">Reference proteome</keyword>
<dbReference type="Proteomes" id="UP001355207">
    <property type="component" value="Chromosome 5"/>
</dbReference>
<gene>
    <name evidence="2" type="ORF">L201_004500</name>
</gene>
<dbReference type="EMBL" id="CP144102">
    <property type="protein sequence ID" value="WWC89576.1"/>
    <property type="molecule type" value="Genomic_DNA"/>
</dbReference>
<proteinExistence type="predicted"/>
<evidence type="ECO:0000259" key="1">
    <source>
        <dbReference type="Pfam" id="PF13460"/>
    </source>
</evidence>
<dbReference type="RefSeq" id="XP_066076339.1">
    <property type="nucleotide sequence ID" value="XM_066220242.1"/>
</dbReference>
<dbReference type="InterPro" id="IPR051783">
    <property type="entry name" value="NAD(P)-dependent_oxidoreduct"/>
</dbReference>
<evidence type="ECO:0000313" key="3">
    <source>
        <dbReference type="Proteomes" id="UP001355207"/>
    </source>
</evidence>
<dbReference type="InterPro" id="IPR016040">
    <property type="entry name" value="NAD(P)-bd_dom"/>
</dbReference>
<feature type="domain" description="NAD(P)-binding" evidence="1">
    <location>
        <begin position="7"/>
        <end position="89"/>
    </location>
</feature>
<reference evidence="2 3" key="1">
    <citation type="submission" date="2024-01" db="EMBL/GenBank/DDBJ databases">
        <title>Comparative genomics of Cryptococcus and Kwoniella reveals pathogenesis evolution and contrasting modes of karyotype evolution via chromosome fusion or intercentromeric recombination.</title>
        <authorList>
            <person name="Coelho M.A."/>
            <person name="David-Palma M."/>
            <person name="Shea T."/>
            <person name="Bowers K."/>
            <person name="McGinley-Smith S."/>
            <person name="Mohammad A.W."/>
            <person name="Gnirke A."/>
            <person name="Yurkov A.M."/>
            <person name="Nowrousian M."/>
            <person name="Sun S."/>
            <person name="Cuomo C.A."/>
            <person name="Heitman J."/>
        </authorList>
    </citation>
    <scope>NUCLEOTIDE SEQUENCE [LARGE SCALE GENOMIC DNA]</scope>
    <source>
        <strain evidence="2 3">CBS 6074</strain>
    </source>
</reference>